<gene>
    <name evidence="2" type="ORF">E5222_09905</name>
</gene>
<accession>A0A4T3F0H9</accession>
<protein>
    <recommendedName>
        <fullName evidence="1">SURF1-like protein</fullName>
    </recommendedName>
</protein>
<evidence type="ECO:0000313" key="2">
    <source>
        <dbReference type="EMBL" id="TIX50571.1"/>
    </source>
</evidence>
<sequence>MSERKIPLIPTIIVAAAIATMIGLGIWQLGRLEEKEALLARYEAAASNAQPLYELPEEPLDALYRQSAFTCTQPGEWNAIAGRNDRDQSGYVHIISCPGADVVLGWARGPDRVEWAGGEVTGIIAPGGEAGWRLVADPPLAGLQPNATPDPAATPNNHLAYAGQWFFFALSALVIYVLALRRRSREQA</sequence>
<dbReference type="Proteomes" id="UP000309389">
    <property type="component" value="Unassembled WGS sequence"/>
</dbReference>
<comment type="subcellular location">
    <subcellularLocation>
        <location evidence="1">Cell membrane</location>
        <topology evidence="1">Multi-pass membrane protein</topology>
    </subcellularLocation>
</comment>
<dbReference type="EMBL" id="SSHH01000002">
    <property type="protein sequence ID" value="TIX50571.1"/>
    <property type="molecule type" value="Genomic_DNA"/>
</dbReference>
<dbReference type="CDD" id="cd06662">
    <property type="entry name" value="SURF1"/>
    <property type="match status" value="1"/>
</dbReference>
<dbReference type="RefSeq" id="WP_136693591.1">
    <property type="nucleotide sequence ID" value="NZ_SSHH01000002.1"/>
</dbReference>
<feature type="transmembrane region" description="Helical" evidence="1">
    <location>
        <begin position="7"/>
        <end position="29"/>
    </location>
</feature>
<evidence type="ECO:0000313" key="3">
    <source>
        <dbReference type="Proteomes" id="UP000309389"/>
    </source>
</evidence>
<keyword evidence="1" id="KW-1133">Transmembrane helix</keyword>
<dbReference type="GO" id="GO:0005886">
    <property type="term" value="C:plasma membrane"/>
    <property type="evidence" value="ECO:0007669"/>
    <property type="project" value="UniProtKB-SubCell"/>
</dbReference>
<keyword evidence="1" id="KW-0812">Transmembrane</keyword>
<proteinExistence type="inferred from homology"/>
<keyword evidence="1" id="KW-0472">Membrane</keyword>
<comment type="caution">
    <text evidence="2">The sequence shown here is derived from an EMBL/GenBank/DDBJ whole genome shotgun (WGS) entry which is preliminary data.</text>
</comment>
<dbReference type="Pfam" id="PF02104">
    <property type="entry name" value="SURF1"/>
    <property type="match status" value="1"/>
</dbReference>
<keyword evidence="3" id="KW-1185">Reference proteome</keyword>
<keyword evidence="1" id="KW-1003">Cell membrane</keyword>
<dbReference type="InterPro" id="IPR002994">
    <property type="entry name" value="Surf1/Shy1"/>
</dbReference>
<reference evidence="2 3" key="1">
    <citation type="submission" date="2019-04" db="EMBL/GenBank/DDBJ databases">
        <title>Altererythrobacter aquimixticola sp. nov., isolated from sediment of junction between the ocean and a freshwater spring.</title>
        <authorList>
            <person name="Yoon J.-H."/>
        </authorList>
    </citation>
    <scope>NUCLEOTIDE SEQUENCE [LARGE SCALE GENOMIC DNA]</scope>
    <source>
        <strain evidence="2 3">SSKS-13</strain>
    </source>
</reference>
<organism evidence="2 3">
    <name type="scientific">Alteraurantiacibacter aquimixticola</name>
    <dbReference type="NCBI Taxonomy" id="2489173"/>
    <lineage>
        <taxon>Bacteria</taxon>
        <taxon>Pseudomonadati</taxon>
        <taxon>Pseudomonadota</taxon>
        <taxon>Alphaproteobacteria</taxon>
        <taxon>Sphingomonadales</taxon>
        <taxon>Erythrobacteraceae</taxon>
        <taxon>Alteraurantiacibacter</taxon>
    </lineage>
</organism>
<dbReference type="AlphaFoldDB" id="A0A4T3F0H9"/>
<evidence type="ECO:0000256" key="1">
    <source>
        <dbReference type="RuleBase" id="RU363076"/>
    </source>
</evidence>
<dbReference type="OrthoDB" id="6079986at2"/>
<comment type="similarity">
    <text evidence="1">Belongs to the SURF1 family.</text>
</comment>
<name>A0A4T3F0H9_9SPHN</name>
<feature type="transmembrane region" description="Helical" evidence="1">
    <location>
        <begin position="159"/>
        <end position="179"/>
    </location>
</feature>